<dbReference type="AlphaFoldDB" id="A0A0U1YXV1"/>
<proteinExistence type="predicted"/>
<accession>A0A0U1YXV1</accession>
<geneLocation type="mitochondrion" evidence="2"/>
<dbReference type="EMBL" id="KM586389">
    <property type="protein sequence ID" value="AJK91333.1"/>
    <property type="molecule type" value="Genomic_DNA"/>
</dbReference>
<dbReference type="RefSeq" id="YP_009228202.1">
    <property type="nucleotide sequence ID" value="NC_029185.1"/>
</dbReference>
<sequence>MLNLYLLLLFSMSNKFLRLVISILFHLIFSLILIYFSIEQVECHYSYNNRIYVVDSLEDSATKDFDSWLVHTNCLPDHLGLAQWQIDAYTNSGIPVYSPEKEHELYISQCNLQSIEWSILITRHPEMVTPGYSCYTRYSLGNPRNPYDTLTEFLGTYCI</sequence>
<organism evidence="2">
    <name type="scientific">Rhizophagus fasciculatus</name>
    <dbReference type="NCBI Taxonomy" id="47032"/>
    <lineage>
        <taxon>Eukaryota</taxon>
        <taxon>Fungi</taxon>
        <taxon>Fungi incertae sedis</taxon>
        <taxon>Mucoromycota</taxon>
        <taxon>Glomeromycotina</taxon>
        <taxon>Glomeromycetes</taxon>
        <taxon>Glomerales</taxon>
        <taxon>Glomeraceae</taxon>
        <taxon>Rhizophagus</taxon>
    </lineage>
</organism>
<keyword evidence="1" id="KW-0472">Membrane</keyword>
<reference evidence="2" key="1">
    <citation type="submission" date="2014-09" db="EMBL/GenBank/DDBJ databases">
        <title>Mitochondrial comparative genomics and phylogenetic signal assessment of mtDNA among arbuscular mycorrhizal fungal taxa.</title>
        <authorList>
            <person name="Nadimi M."/>
            <person name="Hijri M."/>
        </authorList>
    </citation>
    <scope>NUCLEOTIDE SEQUENCE</scope>
    <source>
        <strain evidence="2">DAOM240159</strain>
    </source>
</reference>
<evidence type="ECO:0000256" key="1">
    <source>
        <dbReference type="SAM" id="Phobius"/>
    </source>
</evidence>
<feature type="transmembrane region" description="Helical" evidence="1">
    <location>
        <begin position="16"/>
        <end position="38"/>
    </location>
</feature>
<name>A0A0U1YXV1_9GLOM</name>
<keyword evidence="1" id="KW-1133">Transmembrane helix</keyword>
<keyword evidence="1" id="KW-0812">Transmembrane</keyword>
<protein>
    <submittedName>
        <fullName evidence="2">Uncharacterized protein</fullName>
    </submittedName>
</protein>
<gene>
    <name evidence="2" type="primary">orf159</name>
</gene>
<evidence type="ECO:0000313" key="2">
    <source>
        <dbReference type="EMBL" id="AJK91333.1"/>
    </source>
</evidence>
<dbReference type="GeneID" id="26832738"/>
<keyword evidence="2" id="KW-0496">Mitochondrion</keyword>